<gene>
    <name evidence="2" type="ORF">AXG93_815s1460</name>
</gene>
<dbReference type="SUPFAM" id="SSF56672">
    <property type="entry name" value="DNA/RNA polymerases"/>
    <property type="match status" value="1"/>
</dbReference>
<dbReference type="PANTHER" id="PTHR19446">
    <property type="entry name" value="REVERSE TRANSCRIPTASES"/>
    <property type="match status" value="1"/>
</dbReference>
<evidence type="ECO:0000313" key="3">
    <source>
        <dbReference type="Proteomes" id="UP000077202"/>
    </source>
</evidence>
<dbReference type="InterPro" id="IPR000477">
    <property type="entry name" value="RT_dom"/>
</dbReference>
<feature type="domain" description="Reverse transcriptase" evidence="1">
    <location>
        <begin position="242"/>
        <end position="339"/>
    </location>
</feature>
<name>A0A176W1J9_MARPO</name>
<dbReference type="Proteomes" id="UP000077202">
    <property type="component" value="Unassembled WGS sequence"/>
</dbReference>
<organism evidence="2 3">
    <name type="scientific">Marchantia polymorpha subsp. ruderalis</name>
    <dbReference type="NCBI Taxonomy" id="1480154"/>
    <lineage>
        <taxon>Eukaryota</taxon>
        <taxon>Viridiplantae</taxon>
        <taxon>Streptophyta</taxon>
        <taxon>Embryophyta</taxon>
        <taxon>Marchantiophyta</taxon>
        <taxon>Marchantiopsida</taxon>
        <taxon>Marchantiidae</taxon>
        <taxon>Marchantiales</taxon>
        <taxon>Marchantiaceae</taxon>
        <taxon>Marchantia</taxon>
    </lineage>
</organism>
<comment type="caution">
    <text evidence="2">The sequence shown here is derived from an EMBL/GenBank/DDBJ whole genome shotgun (WGS) entry which is preliminary data.</text>
</comment>
<dbReference type="AlphaFoldDB" id="A0A176W1J9"/>
<dbReference type="EMBL" id="LVLJ01002167">
    <property type="protein sequence ID" value="OAE26483.1"/>
    <property type="molecule type" value="Genomic_DNA"/>
</dbReference>
<dbReference type="Pfam" id="PF00078">
    <property type="entry name" value="RVT_1"/>
    <property type="match status" value="1"/>
</dbReference>
<dbReference type="InterPro" id="IPR043502">
    <property type="entry name" value="DNA/RNA_pol_sf"/>
</dbReference>
<keyword evidence="3" id="KW-1185">Reference proteome</keyword>
<proteinExistence type="predicted"/>
<accession>A0A176W1J9</accession>
<reference evidence="2" key="1">
    <citation type="submission" date="2016-03" db="EMBL/GenBank/DDBJ databases">
        <title>Mechanisms controlling the formation of the plant cell surface in tip-growing cells are functionally conserved among land plants.</title>
        <authorList>
            <person name="Honkanen S."/>
            <person name="Jones V.A."/>
            <person name="Morieri G."/>
            <person name="Champion C."/>
            <person name="Hetherington A.J."/>
            <person name="Kelly S."/>
            <person name="Saint-Marcoux D."/>
            <person name="Proust H."/>
            <person name="Prescott H."/>
            <person name="Dolan L."/>
        </authorList>
    </citation>
    <scope>NUCLEOTIDE SEQUENCE [LARGE SCALE GENOMIC DNA]</scope>
    <source>
        <tissue evidence="2">Whole gametophyte</tissue>
    </source>
</reference>
<protein>
    <recommendedName>
        <fullName evidence="1">Reverse transcriptase domain-containing protein</fullName>
    </recommendedName>
</protein>
<sequence>MIPGNSTTKGLRKCGTSCVQNRRSRGLGCRVSTSCSGRSKDLHTNRPGDLTKPQLVRLDWLETEKRIREHERDVEIRLWSRVKHLGLGDAPTKYFFNIHRQNAARAQILQLRLSTREETRDQSKILCAVGKYYAELYTAQTPTAEDRQTRRDILHKVENHVSNSERTMLSALPIEKEIEDVLLSLPLNKAPRVDGISAEALRKTWPHMKQFYVNMVHKFWEEGVLAETVTEGMIRLIPKTVNKTELKDWRPLTMLNTDYKIIARILAGRLQLLLQKIVFPQQTRFIKGRQMLDNVLALWSAQDAAKTYRRKEMFVKLDFEKAYDRVVLQAQPTFYTSIIRLSATTCRKVEQFYRHFLWGYNKEGTAKRSLVRWNLVGRPKAQGGLGIRSLTDTNSSLMGKWIGSIIDEEAGTWGFALSDLVRQGRAKHHRDIVRRHYSLSDLILTRQPLHLAGTDIAKSIMTSWKAIHGVITWDPKGVAIPRYITLRDVVSLVVNNRQEGEAATKQIMAGLRELKVTQIETLWRQKEMLKRNFVRGRHNEQRRAEGSLLHEFLHRITLATGLCNTPLRLSAGWKIRDKLIKGNFTDAARNWYRASPVLQRESVEDGAWTRNTIDKAISQWRESSADPPQRQWLEIASILQNAIAISIVTRIERWLKNTLARTEGSEGGSEALCTERAAIGLNEAPPLTRGMGEP</sequence>
<evidence type="ECO:0000259" key="1">
    <source>
        <dbReference type="Pfam" id="PF00078"/>
    </source>
</evidence>
<evidence type="ECO:0000313" key="2">
    <source>
        <dbReference type="EMBL" id="OAE26483.1"/>
    </source>
</evidence>